<feature type="transmembrane region" description="Helical" evidence="1">
    <location>
        <begin position="183"/>
        <end position="207"/>
    </location>
</feature>
<proteinExistence type="predicted"/>
<feature type="transmembrane region" description="Helical" evidence="1">
    <location>
        <begin position="146"/>
        <end position="171"/>
    </location>
</feature>
<evidence type="ECO:0000256" key="1">
    <source>
        <dbReference type="SAM" id="Phobius"/>
    </source>
</evidence>
<comment type="caution">
    <text evidence="2">The sequence shown here is derived from an EMBL/GenBank/DDBJ whole genome shotgun (WGS) entry which is preliminary data.</text>
</comment>
<accession>A0A926INZ6</accession>
<dbReference type="AlphaFoldDB" id="A0A926INZ6"/>
<gene>
    <name evidence="2" type="ORF">H8689_08645</name>
</gene>
<dbReference type="Pfam" id="PF11193">
    <property type="entry name" value="DUF2812"/>
    <property type="match status" value="1"/>
</dbReference>
<dbReference type="InterPro" id="IPR021359">
    <property type="entry name" value="DUF2812"/>
</dbReference>
<name>A0A926INZ6_9FIRM</name>
<keyword evidence="3" id="KW-1185">Reference proteome</keyword>
<dbReference type="Proteomes" id="UP000601522">
    <property type="component" value="Unassembled WGS sequence"/>
</dbReference>
<dbReference type="EMBL" id="JACRTK010000003">
    <property type="protein sequence ID" value="MBC8591178.1"/>
    <property type="molecule type" value="Genomic_DNA"/>
</dbReference>
<organism evidence="2 3">
    <name type="scientific">Wansuia hejianensis</name>
    <dbReference type="NCBI Taxonomy" id="2763667"/>
    <lineage>
        <taxon>Bacteria</taxon>
        <taxon>Bacillati</taxon>
        <taxon>Bacillota</taxon>
        <taxon>Clostridia</taxon>
        <taxon>Lachnospirales</taxon>
        <taxon>Lachnospiraceae</taxon>
        <taxon>Wansuia</taxon>
    </lineage>
</organism>
<evidence type="ECO:0000313" key="3">
    <source>
        <dbReference type="Proteomes" id="UP000601522"/>
    </source>
</evidence>
<keyword evidence="1" id="KW-0472">Membrane</keyword>
<evidence type="ECO:0000313" key="2">
    <source>
        <dbReference type="EMBL" id="MBC8591178.1"/>
    </source>
</evidence>
<keyword evidence="1" id="KW-1133">Transmembrane helix</keyword>
<sequence>MRKFRIFLNPIEGQEKWLNEKAIEGLKLSKVGRFFYEFKKCRPNEYQYAVDYIGNKSNVQRKEYESFLDDVEIKYFEKPLNLGQFSIGRVKYRPYANKGGKLATSRGMINREILILEKENNGNPFVIYNEVKDKIKALRERIKPHFYLLSFMIFLELYINFLESPIINISLLNNRNRSTVNNVALSSIIGAIGIVSMVRIFQLYLAIKSLKSKEENIYR</sequence>
<keyword evidence="1" id="KW-0812">Transmembrane</keyword>
<protein>
    <submittedName>
        <fullName evidence="2">DUF2812 domain-containing protein</fullName>
    </submittedName>
</protein>
<reference evidence="2 3" key="1">
    <citation type="submission" date="2020-08" db="EMBL/GenBank/DDBJ databases">
        <title>Genome public.</title>
        <authorList>
            <person name="Liu C."/>
            <person name="Sun Q."/>
        </authorList>
    </citation>
    <scope>NUCLEOTIDE SEQUENCE [LARGE SCALE GENOMIC DNA]</scope>
    <source>
        <strain evidence="2 3">NSJ-26</strain>
    </source>
</reference>